<evidence type="ECO:0000313" key="1">
    <source>
        <dbReference type="EMBL" id="TGX99473.1"/>
    </source>
</evidence>
<protein>
    <submittedName>
        <fullName evidence="1">Response regulator transcription factor</fullName>
    </submittedName>
</protein>
<dbReference type="Proteomes" id="UP000307720">
    <property type="component" value="Unassembled WGS sequence"/>
</dbReference>
<proteinExistence type="predicted"/>
<gene>
    <name evidence="1" type="ORF">E5357_05245</name>
</gene>
<sequence>MIEIYICDDNETARKQIREEIEKKLLIEDYDMRVVFDGGEPRSFLETVRGALQKRNVYFLDVELHDTKYDGFLLGKEIRMLDPRGMLVYITSFQNLAYRTFQYHLEAFDYIVKCGGGQRESIDRCLEALHLRLKQEAQKDVDEIYSVKVGDTFKNVPVQDILFFETSQKGHHVILHTECSRMDFVGNLNEIEGQMGERFIRTHRSYLVAVEKITEIDLKHNKVKAGKQECLVSRKMKSALMERVKM</sequence>
<dbReference type="EMBL" id="SRZB01000007">
    <property type="protein sequence ID" value="TGX99473.1"/>
    <property type="molecule type" value="Genomic_DNA"/>
</dbReference>
<evidence type="ECO:0000313" key="2">
    <source>
        <dbReference type="Proteomes" id="UP000307720"/>
    </source>
</evidence>
<keyword evidence="2" id="KW-1185">Reference proteome</keyword>
<reference evidence="1" key="1">
    <citation type="submission" date="2019-04" db="EMBL/GenBank/DDBJ databases">
        <title>Microbes associate with the intestines of laboratory mice.</title>
        <authorList>
            <person name="Navarre W."/>
            <person name="Wong E."/>
            <person name="Huang K."/>
            <person name="Tropini C."/>
            <person name="Ng K."/>
            <person name="Yu B."/>
        </authorList>
    </citation>
    <scope>NUCLEOTIDE SEQUENCE</scope>
    <source>
        <strain evidence="1">NM72_1-8</strain>
    </source>
</reference>
<comment type="caution">
    <text evidence="1">The sequence shown here is derived from an EMBL/GenBank/DDBJ whole genome shotgun (WGS) entry which is preliminary data.</text>
</comment>
<accession>A0AC61R243</accession>
<organism evidence="1 2">
    <name type="scientific">Hominisplanchenecus murintestinalis</name>
    <dbReference type="NCBI Taxonomy" id="2941517"/>
    <lineage>
        <taxon>Bacteria</taxon>
        <taxon>Bacillati</taxon>
        <taxon>Bacillota</taxon>
        <taxon>Clostridia</taxon>
        <taxon>Lachnospirales</taxon>
        <taxon>Lachnospiraceae</taxon>
        <taxon>Hominisplanchenecus</taxon>
    </lineage>
</organism>
<name>A0AC61R243_9FIRM</name>